<dbReference type="RefSeq" id="WP_097074987.1">
    <property type="nucleotide sequence ID" value="NZ_OBMQ01000016.1"/>
</dbReference>
<dbReference type="InterPro" id="IPR012441">
    <property type="entry name" value="DUF1643"/>
</dbReference>
<dbReference type="EMBL" id="OBMQ01000016">
    <property type="protein sequence ID" value="SOC23960.1"/>
    <property type="molecule type" value="Genomic_DNA"/>
</dbReference>
<gene>
    <name evidence="1" type="ORF">SAMN05880501_11653</name>
</gene>
<dbReference type="Proteomes" id="UP000219636">
    <property type="component" value="Unassembled WGS sequence"/>
</dbReference>
<evidence type="ECO:0000313" key="2">
    <source>
        <dbReference type="Proteomes" id="UP000219636"/>
    </source>
</evidence>
<protein>
    <submittedName>
        <fullName evidence="1">Uncharacterized protein DUF1643</fullName>
    </submittedName>
</protein>
<keyword evidence="2" id="KW-1185">Reference proteome</keyword>
<sequence>MIQQLANTHKLLIETGTFNGVDGTAIFDQNKTRRYFLEKRWSEGENIFTAVMMNPSNAAHDSSDDTVDQIIEVAKSHHCHALRVVNVSSIIGGTSSKLTAAHFAYESLNWSFVSNAMASGQIVFLGWGMKGQKGLNQQNHISNAFKKVKNKLYSYDVMRSTDRNYANRPIYYVPHPRPQLDKERYLNEPIRKIDDIGFLQLFNE</sequence>
<proteinExistence type="predicted"/>
<organism evidence="1 2">
    <name type="scientific">Ureibacillus xyleni</name>
    <dbReference type="NCBI Taxonomy" id="614648"/>
    <lineage>
        <taxon>Bacteria</taxon>
        <taxon>Bacillati</taxon>
        <taxon>Bacillota</taxon>
        <taxon>Bacilli</taxon>
        <taxon>Bacillales</taxon>
        <taxon>Caryophanaceae</taxon>
        <taxon>Ureibacillus</taxon>
    </lineage>
</organism>
<dbReference type="Pfam" id="PF07799">
    <property type="entry name" value="DUF1643"/>
    <property type="match status" value="1"/>
</dbReference>
<name>A0A285TN21_9BACL</name>
<dbReference type="AlphaFoldDB" id="A0A285TN21"/>
<evidence type="ECO:0000313" key="1">
    <source>
        <dbReference type="EMBL" id="SOC23960.1"/>
    </source>
</evidence>
<dbReference type="OrthoDB" id="2625214at2"/>
<accession>A0A285TN21</accession>
<reference evidence="2" key="1">
    <citation type="submission" date="2017-08" db="EMBL/GenBank/DDBJ databases">
        <authorList>
            <person name="Varghese N."/>
            <person name="Submissions S."/>
        </authorList>
    </citation>
    <scope>NUCLEOTIDE SEQUENCE [LARGE SCALE GENOMIC DNA]</scope>
    <source>
        <strain evidence="2">JC22</strain>
    </source>
</reference>